<evidence type="ECO:0000313" key="4">
    <source>
        <dbReference type="Proteomes" id="UP000886893"/>
    </source>
</evidence>
<reference evidence="3" key="2">
    <citation type="journal article" date="2021" name="PeerJ">
        <title>Extensive microbial diversity within the chicken gut microbiome revealed by metagenomics and culture.</title>
        <authorList>
            <person name="Gilroy R."/>
            <person name="Ravi A."/>
            <person name="Getino M."/>
            <person name="Pursley I."/>
            <person name="Horton D.L."/>
            <person name="Alikhan N.F."/>
            <person name="Baker D."/>
            <person name="Gharbi K."/>
            <person name="Hall N."/>
            <person name="Watson M."/>
            <person name="Adriaenssens E.M."/>
            <person name="Foster-Nyarko E."/>
            <person name="Jarju S."/>
            <person name="Secka A."/>
            <person name="Antonio M."/>
            <person name="Oren A."/>
            <person name="Chaudhuri R.R."/>
            <person name="La Ragione R."/>
            <person name="Hildebrand F."/>
            <person name="Pallen M.J."/>
        </authorList>
    </citation>
    <scope>NUCLEOTIDE SEQUENCE</scope>
    <source>
        <strain evidence="3">14508</strain>
    </source>
</reference>
<keyword evidence="2" id="KW-1133">Transmembrane helix</keyword>
<feature type="region of interest" description="Disordered" evidence="1">
    <location>
        <begin position="232"/>
        <end position="257"/>
    </location>
</feature>
<dbReference type="Proteomes" id="UP000886893">
    <property type="component" value="Unassembled WGS sequence"/>
</dbReference>
<comment type="caution">
    <text evidence="3">The sequence shown here is derived from an EMBL/GenBank/DDBJ whole genome shotgun (WGS) entry which is preliminary data.</text>
</comment>
<feature type="transmembrane region" description="Helical" evidence="2">
    <location>
        <begin position="78"/>
        <end position="102"/>
    </location>
</feature>
<gene>
    <name evidence="3" type="ORF">IAD04_02500</name>
</gene>
<dbReference type="AlphaFoldDB" id="A0A9D1G8H7"/>
<sequence>MSKTAVKQKRGTSLFYTINRILIGITLIASVIGMFFVNDDSQRSRFAFAAVQSLLFLLCSFVPNFLEKKAKVNFSNILLVIYLVVCICHFVLGEIFGFYVNVKGWDSILHTFTGATLAIVSFSMINLLNENVKGLKLSPLFVAIFAVCFAVTIGVLWEVVEYFADQLTGSNMQRYMNSATGEQFIGRNALKDTMKDLMLDTVGATIFATIGYFALKHEKNAFEKFAISKKEKNNTKKQENQTIENKEVETIVEEKNE</sequence>
<evidence type="ECO:0000313" key="3">
    <source>
        <dbReference type="EMBL" id="HIT17235.1"/>
    </source>
</evidence>
<dbReference type="Pfam" id="PF09997">
    <property type="entry name" value="DUF2238"/>
    <property type="match status" value="1"/>
</dbReference>
<feature type="transmembrane region" description="Helical" evidence="2">
    <location>
        <begin position="197"/>
        <end position="215"/>
    </location>
</feature>
<dbReference type="InterPro" id="IPR014509">
    <property type="entry name" value="YjdF-like"/>
</dbReference>
<feature type="transmembrane region" description="Helical" evidence="2">
    <location>
        <begin position="21"/>
        <end position="38"/>
    </location>
</feature>
<feature type="transmembrane region" description="Helical" evidence="2">
    <location>
        <begin position="140"/>
        <end position="160"/>
    </location>
</feature>
<proteinExistence type="predicted"/>
<organism evidence="3 4">
    <name type="scientific">Candidatus Caccosoma faecigallinarum</name>
    <dbReference type="NCBI Taxonomy" id="2840720"/>
    <lineage>
        <taxon>Bacteria</taxon>
        <taxon>Bacillati</taxon>
        <taxon>Bacillota</taxon>
        <taxon>Bacillota incertae sedis</taxon>
        <taxon>Candidatus Caccosoma</taxon>
    </lineage>
</organism>
<dbReference type="EMBL" id="DVKI01000080">
    <property type="protein sequence ID" value="HIT17235.1"/>
    <property type="molecule type" value="Genomic_DNA"/>
</dbReference>
<name>A0A9D1G8H7_9FIRM</name>
<reference evidence="3" key="1">
    <citation type="submission" date="2020-10" db="EMBL/GenBank/DDBJ databases">
        <authorList>
            <person name="Gilroy R."/>
        </authorList>
    </citation>
    <scope>NUCLEOTIDE SEQUENCE</scope>
    <source>
        <strain evidence="3">14508</strain>
    </source>
</reference>
<keyword evidence="2" id="KW-0472">Membrane</keyword>
<keyword evidence="2" id="KW-0812">Transmembrane</keyword>
<evidence type="ECO:0000256" key="1">
    <source>
        <dbReference type="SAM" id="MobiDB-lite"/>
    </source>
</evidence>
<evidence type="ECO:0000256" key="2">
    <source>
        <dbReference type="SAM" id="Phobius"/>
    </source>
</evidence>
<protein>
    <submittedName>
        <fullName evidence="3">Uncharacterized protein</fullName>
    </submittedName>
</protein>
<feature type="transmembrane region" description="Helical" evidence="2">
    <location>
        <begin position="108"/>
        <end position="128"/>
    </location>
</feature>
<feature type="transmembrane region" description="Helical" evidence="2">
    <location>
        <begin position="44"/>
        <end position="66"/>
    </location>
</feature>
<accession>A0A9D1G8H7</accession>